<accession>A0A9P6GC35</accession>
<comment type="caution">
    <text evidence="9">The sequence shown here is derived from an EMBL/GenBank/DDBJ whole genome shotgun (WGS) entry which is preliminary data.</text>
</comment>
<evidence type="ECO:0000256" key="3">
    <source>
        <dbReference type="ARBA" id="ARBA00022989"/>
    </source>
</evidence>
<name>A0A9P6GC35_9PLEO</name>
<feature type="region of interest" description="Disordered" evidence="6">
    <location>
        <begin position="334"/>
        <end position="363"/>
    </location>
</feature>
<dbReference type="Proteomes" id="UP000756921">
    <property type="component" value="Unassembled WGS sequence"/>
</dbReference>
<dbReference type="OrthoDB" id="444631at2759"/>
<feature type="transmembrane region" description="Helical" evidence="7">
    <location>
        <begin position="97"/>
        <end position="120"/>
    </location>
</feature>
<feature type="transmembrane region" description="Helical" evidence="7">
    <location>
        <begin position="132"/>
        <end position="159"/>
    </location>
</feature>
<gene>
    <name evidence="9" type="ORF">PMIN01_10647</name>
</gene>
<feature type="compositionally biased region" description="Basic and acidic residues" evidence="6">
    <location>
        <begin position="382"/>
        <end position="391"/>
    </location>
</feature>
<dbReference type="AlphaFoldDB" id="A0A9P6GC35"/>
<feature type="transmembrane region" description="Helical" evidence="7">
    <location>
        <begin position="38"/>
        <end position="63"/>
    </location>
</feature>
<dbReference type="InterPro" id="IPR052337">
    <property type="entry name" value="SAT4-like"/>
</dbReference>
<evidence type="ECO:0000256" key="4">
    <source>
        <dbReference type="ARBA" id="ARBA00023136"/>
    </source>
</evidence>
<dbReference type="PANTHER" id="PTHR33048">
    <property type="entry name" value="PTH11-LIKE INTEGRAL MEMBRANE PROTEIN (AFU_ORTHOLOGUE AFUA_5G11245)"/>
    <property type="match status" value="1"/>
</dbReference>
<evidence type="ECO:0000259" key="8">
    <source>
        <dbReference type="Pfam" id="PF20684"/>
    </source>
</evidence>
<feature type="region of interest" description="Disordered" evidence="6">
    <location>
        <begin position="296"/>
        <end position="322"/>
    </location>
</feature>
<reference evidence="9" key="1">
    <citation type="journal article" date="2020" name="Mol. Plant Microbe Interact.">
        <title>Genome Sequence of the Biocontrol Agent Coniothyrium minitans strain Conio (IMI 134523).</title>
        <authorList>
            <person name="Patel D."/>
            <person name="Shittu T.A."/>
            <person name="Baroncelli R."/>
            <person name="Muthumeenakshi S."/>
            <person name="Osborne T.H."/>
            <person name="Janganan T.K."/>
            <person name="Sreenivasaprasad S."/>
        </authorList>
    </citation>
    <scope>NUCLEOTIDE SEQUENCE</scope>
    <source>
        <strain evidence="9">Conio</strain>
    </source>
</reference>
<keyword evidence="10" id="KW-1185">Reference proteome</keyword>
<feature type="transmembrane region" description="Helical" evidence="7">
    <location>
        <begin position="6"/>
        <end position="26"/>
    </location>
</feature>
<dbReference type="GO" id="GO:0016020">
    <property type="term" value="C:membrane"/>
    <property type="evidence" value="ECO:0007669"/>
    <property type="project" value="UniProtKB-SubCell"/>
</dbReference>
<dbReference type="PANTHER" id="PTHR33048:SF123">
    <property type="entry name" value="INTEGRAL MEMBRANE PROTEIN"/>
    <property type="match status" value="1"/>
</dbReference>
<feature type="compositionally biased region" description="Gly residues" evidence="6">
    <location>
        <begin position="339"/>
        <end position="351"/>
    </location>
</feature>
<dbReference type="Pfam" id="PF20684">
    <property type="entry name" value="Fung_rhodopsin"/>
    <property type="match status" value="1"/>
</dbReference>
<feature type="transmembrane region" description="Helical" evidence="7">
    <location>
        <begin position="254"/>
        <end position="275"/>
    </location>
</feature>
<dbReference type="InterPro" id="IPR049326">
    <property type="entry name" value="Rhodopsin_dom_fungi"/>
</dbReference>
<protein>
    <recommendedName>
        <fullName evidence="8">Rhodopsin domain-containing protein</fullName>
    </recommendedName>
</protein>
<feature type="compositionally biased region" description="Polar residues" evidence="6">
    <location>
        <begin position="296"/>
        <end position="305"/>
    </location>
</feature>
<evidence type="ECO:0000313" key="9">
    <source>
        <dbReference type="EMBL" id="KAF9731630.1"/>
    </source>
</evidence>
<keyword evidence="4 7" id="KW-0472">Membrane</keyword>
<comment type="subcellular location">
    <subcellularLocation>
        <location evidence="1">Membrane</location>
        <topology evidence="1">Multi-pass membrane protein</topology>
    </subcellularLocation>
</comment>
<comment type="similarity">
    <text evidence="5">Belongs to the SAT4 family.</text>
</comment>
<evidence type="ECO:0000313" key="10">
    <source>
        <dbReference type="Proteomes" id="UP000756921"/>
    </source>
</evidence>
<sequence>MTVDLVILSVVFVSVTVVSIGIRLFTRMVILKNIGLDDYLICVGAVFAIVCSVTPIAALRYGLGRPTAEQRLDQVAPYQKVYTHPIIINPPPDLPQLLLASSVTYSISTTFIKLSLLSFYLRLSNGPAFSALVYCAIFIVIGFGIGSVITVLLQCIPLSSLWDAEAAKGAKCIKLVDFYYANAAINLTNDVVILFLPIKVLWGLHMPLRQRIGLCGLFGLGGLATVAGIIRLSSLKALLGSANPTVDVVTPLDWSFIELNTAIFIAGAPALKAFLRQYMPALLGSSYSPTGITKYGSSNKTGTKSRATKHNSIPLGSMNDKNGAKWVKNTAVVSSGAGHENGSGNGNGNGNSNGERDSDNDSQENILQNYHGILQEVTVSVKSERKSEEGRSMSSGQVDY</sequence>
<organism evidence="9 10">
    <name type="scientific">Paraphaeosphaeria minitans</name>
    <dbReference type="NCBI Taxonomy" id="565426"/>
    <lineage>
        <taxon>Eukaryota</taxon>
        <taxon>Fungi</taxon>
        <taxon>Dikarya</taxon>
        <taxon>Ascomycota</taxon>
        <taxon>Pezizomycotina</taxon>
        <taxon>Dothideomycetes</taxon>
        <taxon>Pleosporomycetidae</taxon>
        <taxon>Pleosporales</taxon>
        <taxon>Massarineae</taxon>
        <taxon>Didymosphaeriaceae</taxon>
        <taxon>Paraphaeosphaeria</taxon>
    </lineage>
</organism>
<evidence type="ECO:0000256" key="2">
    <source>
        <dbReference type="ARBA" id="ARBA00022692"/>
    </source>
</evidence>
<evidence type="ECO:0000256" key="7">
    <source>
        <dbReference type="SAM" id="Phobius"/>
    </source>
</evidence>
<feature type="region of interest" description="Disordered" evidence="6">
    <location>
        <begin position="380"/>
        <end position="400"/>
    </location>
</feature>
<feature type="transmembrane region" description="Helical" evidence="7">
    <location>
        <begin position="179"/>
        <end position="202"/>
    </location>
</feature>
<feature type="domain" description="Rhodopsin" evidence="8">
    <location>
        <begin position="22"/>
        <end position="276"/>
    </location>
</feature>
<evidence type="ECO:0000256" key="1">
    <source>
        <dbReference type="ARBA" id="ARBA00004141"/>
    </source>
</evidence>
<keyword evidence="2 7" id="KW-0812">Transmembrane</keyword>
<feature type="transmembrane region" description="Helical" evidence="7">
    <location>
        <begin position="214"/>
        <end position="234"/>
    </location>
</feature>
<keyword evidence="3 7" id="KW-1133">Transmembrane helix</keyword>
<dbReference type="EMBL" id="WJXW01000012">
    <property type="protein sequence ID" value="KAF9731630.1"/>
    <property type="molecule type" value="Genomic_DNA"/>
</dbReference>
<evidence type="ECO:0000256" key="6">
    <source>
        <dbReference type="SAM" id="MobiDB-lite"/>
    </source>
</evidence>
<proteinExistence type="inferred from homology"/>
<evidence type="ECO:0000256" key="5">
    <source>
        <dbReference type="ARBA" id="ARBA00038359"/>
    </source>
</evidence>